<dbReference type="AlphaFoldDB" id="A0A318SBA3"/>
<accession>A0A318SBA3</accession>
<reference evidence="2 3" key="1">
    <citation type="submission" date="2018-06" db="EMBL/GenBank/DDBJ databases">
        <title>Genomic Encyclopedia of Type Strains, Phase IV (KMG-IV): sequencing the most valuable type-strain genomes for metagenomic binning, comparative biology and taxonomic classification.</title>
        <authorList>
            <person name="Goeker M."/>
        </authorList>
    </citation>
    <scope>NUCLEOTIDE SEQUENCE [LARGE SCALE GENOMIC DNA]</scope>
    <source>
        <strain evidence="2 3">DSM 18048</strain>
    </source>
</reference>
<dbReference type="Proteomes" id="UP000248326">
    <property type="component" value="Unassembled WGS sequence"/>
</dbReference>
<protein>
    <submittedName>
        <fullName evidence="2">Uncharacterized protein</fullName>
    </submittedName>
</protein>
<feature type="compositionally biased region" description="Basic and acidic residues" evidence="1">
    <location>
        <begin position="1"/>
        <end position="14"/>
    </location>
</feature>
<keyword evidence="3" id="KW-1185">Reference proteome</keyword>
<feature type="region of interest" description="Disordered" evidence="1">
    <location>
        <begin position="1"/>
        <end position="20"/>
    </location>
</feature>
<evidence type="ECO:0000256" key="1">
    <source>
        <dbReference type="SAM" id="MobiDB-lite"/>
    </source>
</evidence>
<comment type="caution">
    <text evidence="2">The sequence shown here is derived from an EMBL/GenBank/DDBJ whole genome shotgun (WGS) entry which is preliminary data.</text>
</comment>
<sequence>MSRAFLKDGHDEPWQGKPSNDEEFAVYWGSGVALDSEPVRRGDDLVSLVRWAYQQPRGHYQIRDRSGRRLAEIVAS</sequence>
<gene>
    <name evidence="2" type="ORF">DES52_101142</name>
</gene>
<dbReference type="OrthoDB" id="73133at2"/>
<organism evidence="2 3">
    <name type="scientific">Deinococcus yavapaiensis KR-236</name>
    <dbReference type="NCBI Taxonomy" id="694435"/>
    <lineage>
        <taxon>Bacteria</taxon>
        <taxon>Thermotogati</taxon>
        <taxon>Deinococcota</taxon>
        <taxon>Deinococci</taxon>
        <taxon>Deinococcales</taxon>
        <taxon>Deinococcaceae</taxon>
        <taxon>Deinococcus</taxon>
    </lineage>
</organism>
<evidence type="ECO:0000313" key="3">
    <source>
        <dbReference type="Proteomes" id="UP000248326"/>
    </source>
</evidence>
<name>A0A318SBA3_9DEIO</name>
<dbReference type="RefSeq" id="WP_110884842.1">
    <property type="nucleotide sequence ID" value="NZ_QJSX01000001.1"/>
</dbReference>
<evidence type="ECO:0000313" key="2">
    <source>
        <dbReference type="EMBL" id="PYE56338.1"/>
    </source>
</evidence>
<proteinExistence type="predicted"/>
<dbReference type="EMBL" id="QJSX01000001">
    <property type="protein sequence ID" value="PYE56338.1"/>
    <property type="molecule type" value="Genomic_DNA"/>
</dbReference>